<keyword evidence="1" id="KW-0812">Transmembrane</keyword>
<name>A0A4U5MU10_STECR</name>
<evidence type="ECO:0000256" key="1">
    <source>
        <dbReference type="SAM" id="Phobius"/>
    </source>
</evidence>
<reference evidence="2 3" key="2">
    <citation type="journal article" date="2019" name="G3 (Bethesda)">
        <title>Hybrid Assembly of the Genome of the Entomopathogenic Nematode Steinernema carpocapsae Identifies the X-Chromosome.</title>
        <authorList>
            <person name="Serra L."/>
            <person name="Macchietto M."/>
            <person name="Macias-Munoz A."/>
            <person name="McGill C.J."/>
            <person name="Rodriguez I.M."/>
            <person name="Rodriguez B."/>
            <person name="Murad R."/>
            <person name="Mortazavi A."/>
        </authorList>
    </citation>
    <scope>NUCLEOTIDE SEQUENCE [LARGE SCALE GENOMIC DNA]</scope>
    <source>
        <strain evidence="2 3">ALL</strain>
    </source>
</reference>
<keyword evidence="1" id="KW-1133">Transmembrane helix</keyword>
<dbReference type="AlphaFoldDB" id="A0A4U5MU10"/>
<sequence length="130" mass="14543">MYIAPSSKVGIARLPKKQSRRASNVSLKRIAENVIFVLPQRFSQKETRISIDGTFMSGPDDFAPMNRQHQPVTRTLAFGGYEGEAKKKASASFYSNSTLTTVAKIFSVIIITVVFVLLMRRVVVNYQVVE</sequence>
<gene>
    <name evidence="2" type="ORF">L596_020341</name>
</gene>
<protein>
    <submittedName>
        <fullName evidence="2">Uncharacterized protein</fullName>
    </submittedName>
</protein>
<dbReference type="Proteomes" id="UP000298663">
    <property type="component" value="Unassembled WGS sequence"/>
</dbReference>
<proteinExistence type="predicted"/>
<keyword evidence="3" id="KW-1185">Reference proteome</keyword>
<organism evidence="2 3">
    <name type="scientific">Steinernema carpocapsae</name>
    <name type="common">Entomopathogenic nematode</name>
    <dbReference type="NCBI Taxonomy" id="34508"/>
    <lineage>
        <taxon>Eukaryota</taxon>
        <taxon>Metazoa</taxon>
        <taxon>Ecdysozoa</taxon>
        <taxon>Nematoda</taxon>
        <taxon>Chromadorea</taxon>
        <taxon>Rhabditida</taxon>
        <taxon>Tylenchina</taxon>
        <taxon>Panagrolaimomorpha</taxon>
        <taxon>Strongyloidoidea</taxon>
        <taxon>Steinernematidae</taxon>
        <taxon>Steinernema</taxon>
    </lineage>
</organism>
<dbReference type="EMBL" id="AZBU02000006">
    <property type="protein sequence ID" value="TKR72963.1"/>
    <property type="molecule type" value="Genomic_DNA"/>
</dbReference>
<evidence type="ECO:0000313" key="3">
    <source>
        <dbReference type="Proteomes" id="UP000298663"/>
    </source>
</evidence>
<feature type="transmembrane region" description="Helical" evidence="1">
    <location>
        <begin position="101"/>
        <end position="119"/>
    </location>
</feature>
<reference evidence="2 3" key="1">
    <citation type="journal article" date="2015" name="Genome Biol.">
        <title>Comparative genomics of Steinernema reveals deeply conserved gene regulatory networks.</title>
        <authorList>
            <person name="Dillman A.R."/>
            <person name="Macchietto M."/>
            <person name="Porter C.F."/>
            <person name="Rogers A."/>
            <person name="Williams B."/>
            <person name="Antoshechkin I."/>
            <person name="Lee M.M."/>
            <person name="Goodwin Z."/>
            <person name="Lu X."/>
            <person name="Lewis E.E."/>
            <person name="Goodrich-Blair H."/>
            <person name="Stock S.P."/>
            <person name="Adams B.J."/>
            <person name="Sternberg P.W."/>
            <person name="Mortazavi A."/>
        </authorList>
    </citation>
    <scope>NUCLEOTIDE SEQUENCE [LARGE SCALE GENOMIC DNA]</scope>
    <source>
        <strain evidence="2 3">ALL</strain>
    </source>
</reference>
<keyword evidence="1" id="KW-0472">Membrane</keyword>
<accession>A0A4U5MU10</accession>
<evidence type="ECO:0000313" key="2">
    <source>
        <dbReference type="EMBL" id="TKR72963.1"/>
    </source>
</evidence>
<comment type="caution">
    <text evidence="2">The sequence shown here is derived from an EMBL/GenBank/DDBJ whole genome shotgun (WGS) entry which is preliminary data.</text>
</comment>